<name>A0A7Y9C6Y5_9FLAO</name>
<dbReference type="Proteomes" id="UP000535020">
    <property type="component" value="Unassembled WGS sequence"/>
</dbReference>
<evidence type="ECO:0000313" key="3">
    <source>
        <dbReference type="Proteomes" id="UP000535020"/>
    </source>
</evidence>
<dbReference type="EMBL" id="JACBJI010000005">
    <property type="protein sequence ID" value="NYA71899.1"/>
    <property type="molecule type" value="Genomic_DNA"/>
</dbReference>
<dbReference type="Gene3D" id="2.60.40.10">
    <property type="entry name" value="Immunoglobulins"/>
    <property type="match status" value="1"/>
</dbReference>
<dbReference type="PANTHER" id="PTHR46013:SF7">
    <property type="entry name" value="IG-LIKE DOMAIN-CONTAINING PROTEIN"/>
    <property type="match status" value="1"/>
</dbReference>
<reference evidence="2 3" key="1">
    <citation type="submission" date="2020-07" db="EMBL/GenBank/DDBJ databases">
        <authorList>
            <person name="Sun Q."/>
        </authorList>
    </citation>
    <scope>NUCLEOTIDE SEQUENCE [LARGE SCALE GENOMIC DNA]</scope>
    <source>
        <strain evidence="2 3">MAH-1</strain>
    </source>
</reference>
<dbReference type="PROSITE" id="PS50835">
    <property type="entry name" value="IG_LIKE"/>
    <property type="match status" value="1"/>
</dbReference>
<dbReference type="InterPro" id="IPR013783">
    <property type="entry name" value="Ig-like_fold"/>
</dbReference>
<dbReference type="Gene3D" id="2.60.120.260">
    <property type="entry name" value="Galactose-binding domain-like"/>
    <property type="match status" value="1"/>
</dbReference>
<feature type="domain" description="Ig-like" evidence="1">
    <location>
        <begin position="152"/>
        <end position="251"/>
    </location>
</feature>
<gene>
    <name evidence="2" type="ORF">HZF10_13300</name>
</gene>
<dbReference type="InterPro" id="IPR036179">
    <property type="entry name" value="Ig-like_dom_sf"/>
</dbReference>
<sequence>MLVSYAGFGQAASATWAGTSNLNASISGSNIAATAVTASGATGINSSTNGVTSSNWTTNNNMQSGYYYQYQVTPTTGNTFTFTGISVAHSVAAGTSWGGAVYYSTNGFTSSTQIGSGFAPATTEATFAQSGLSVVVTAGTTLTIRLYAWDAPTTNRVFRAKNMVISGTTCGTLTFGTQPTGETLCAGGTISLTSSAANAVSYQWKKDNVNISGATSATYSKSNATTADSGSYTVVATNACTSVTSSAATVTVNPAPTSVTANASATTVCAGTSVNLTSSATSNSPSGAITVLSENFNGATNTFTATNNTTGGTNNAGAAWTLRPEGYSYSTSTTVTFSSNDNSQFYLTNSDPPGEGATTSTTLQSPSFSTVGLSAANLSFYHYYRRYDGNESGKVEVSTNGTSWTTLATYTTNQGASGTFANVSISLASYLNQATVYIRFKYDATFDYYWAIDNVSVTGTGVPAPTYSWTSSPAGFTSNLQNPTVTPTQNTTYTVTVSNSYGCSASASTALVTVNPTSVGGNVAGSTAVCAPTNSGTLTLSGHIGNVIRWESSANNFATAGTTINNTTTTLNYSNLTATTYYRAVVQSGVCATANSAVATVTVNPASVGGSVAGSATVCAPTNSGTLTLSGHVGTVIGWESSTNNFTTAGTPISNTTTSLNYSNLSVTTYYRAIVQSASCASANSAVATITVNPASVGGTVSGTTTLCGTTNSGTLTLSANVGNVIGWESSTNNFATAGTPIANTTTSLNYNNLSVTTYYRAIVQSGSCASAYSSVATVTVAPVNVAGTLSGDATYCSHTNSGMLNLNGYTGTTFAWEYSLDNFATAGIPIVNNTSSLNYSNLNATTYYRVLIGNGVCAGAYCNVIAITVNSNSTWTGAVSSQWHNAANWSCGEVPQSYTDVLIPSTANQPIITADAFAKTVTLQSGTLLTLLSGNDFTVTGAITSSGNFTIENNANLIQIDNVANTGTSKVKRNSAALMRQDYTLWSSPVSGQNLLPFSPQTLTNRFYTYNSITNLFNTIANPNTTEFATGSGYMIRMPNNHPTTPTVWNGEFNGTLRNGNIDVTLSNNGAGQRFNLVGNPYPSAIDMETFVNDNAANITGALYFWRKTNNPISPSYCSWTSGGGFVTNNEAQVADPDGAIRTGQGFIVEASAAGTQVVFNNGQRSGDNSNHFFRSANEIERNRIWLNATNTTGAFSQTLVGYITGSTLDNDSGIDGRFMNDGEVSFYSLIAEDRFVIQGRPLPFVDTDVVPMGFKATNAGSYSIAIDHVDGLFAQGQDIFVRDNLTGTVHDLNSGAYAFASEAGTFNGRFELLYQNALSTHDPIFDENSVIVYKQSESFVINSGNMNMASVKVYDVLGKLVKAINDINSSEISFTVNGANQMLVFRIYSDQGEQVVKKVMN</sequence>
<proteinExistence type="predicted"/>
<evidence type="ECO:0000313" key="2">
    <source>
        <dbReference type="EMBL" id="NYA71899.1"/>
    </source>
</evidence>
<evidence type="ECO:0000259" key="1">
    <source>
        <dbReference type="PROSITE" id="PS50835"/>
    </source>
</evidence>
<dbReference type="SUPFAM" id="SSF48726">
    <property type="entry name" value="Immunoglobulin"/>
    <property type="match status" value="1"/>
</dbReference>
<dbReference type="RefSeq" id="WP_176006706.1">
    <property type="nucleotide sequence ID" value="NZ_JABWMI010000014.1"/>
</dbReference>
<comment type="caution">
    <text evidence="2">The sequence shown here is derived from an EMBL/GenBank/DDBJ whole genome shotgun (WGS) entry which is preliminary data.</text>
</comment>
<protein>
    <recommendedName>
        <fullName evidence="1">Ig-like domain-containing protein</fullName>
    </recommendedName>
</protein>
<dbReference type="PANTHER" id="PTHR46013">
    <property type="entry name" value="VASCULAR CELL ADHESION MOLECULE 1"/>
    <property type="match status" value="1"/>
</dbReference>
<keyword evidence="3" id="KW-1185">Reference proteome</keyword>
<accession>A0A7Y9C6Y5</accession>
<organism evidence="2 3">
    <name type="scientific">Flavobacterium agri</name>
    <dbReference type="NCBI Taxonomy" id="2743471"/>
    <lineage>
        <taxon>Bacteria</taxon>
        <taxon>Pseudomonadati</taxon>
        <taxon>Bacteroidota</taxon>
        <taxon>Flavobacteriia</taxon>
        <taxon>Flavobacteriales</taxon>
        <taxon>Flavobacteriaceae</taxon>
        <taxon>Flavobacterium</taxon>
    </lineage>
</organism>
<dbReference type="InterPro" id="IPR007110">
    <property type="entry name" value="Ig-like_dom"/>
</dbReference>